<evidence type="ECO:0000256" key="3">
    <source>
        <dbReference type="ARBA" id="ARBA00029447"/>
    </source>
</evidence>
<dbReference type="Proteomes" id="UP000031327">
    <property type="component" value="Unassembled WGS sequence"/>
</dbReference>
<dbReference type="AlphaFoldDB" id="A0A0C1QLE6"/>
<keyword evidence="5" id="KW-0472">Membrane</keyword>
<dbReference type="PANTHER" id="PTHR32089">
    <property type="entry name" value="METHYL-ACCEPTING CHEMOTAXIS PROTEIN MCPB"/>
    <property type="match status" value="1"/>
</dbReference>
<gene>
    <name evidence="8" type="ORF">JF50_16240</name>
</gene>
<sequence>MNLLKRLSILQLTIISSLALIAFIFILLAKVATQYWHDYSSTSQDIEYIKLLDAIEKIAHHHAVERGLSAGFLGNPTADKKSAVSAQRAKADNAEKTVRDLYSGQFRDDEKVKKWLPFLFKELNDKPTIRREVDNKNGKNAFKYYSHLNQIAIDTATRMQAYISNRDLASKLSIAFLLAKSKERKGQLRGKINGVLSKKSINSQIRGELTYYQTQLGILKEQLETSLEGEQLEAYNRAMSDSSAKELDSVINYLINNDNPDFNTLMSSSDWFPKATNQIVAVKKILDKQWLKTVDHSAAVKSDLVSQSWFITISFIVAMSVIAVINMHLVTSLKHELNHLTGILEKVASEGDLTLDVRLKTSDELGQISESIHNTVYAFKDLLLGLSKSINVGTDLGEKMDKAASHVNEDAQRTQTMASSIATAIEEMAATSEEIARSASDTLAASDQLNNESKKLLEDNQRNLDAMNALSEHMDMVNEMAAKMEKQVAEINTILDSIRSVADQTNLLALNAAIEAARAGEHGRGFAVVADEVRGLANNSKESSEQISSLLSNLNEISQSVVNAIKENTQLASEIMSEVEETRLVSMQVSEHSNNVEQLTTSVATAAQQQSTVAQDISTNTSAVLEAANDELETSIALKELFEDMKLNSDTLQRTMDNFKID</sequence>
<dbReference type="CDD" id="cd06225">
    <property type="entry name" value="HAMP"/>
    <property type="match status" value="1"/>
</dbReference>
<reference evidence="8 9" key="1">
    <citation type="submission" date="2014-12" db="EMBL/GenBank/DDBJ databases">
        <title>Draft Genome Sequence of Pseudoalteromonas luteoviolacea HI1.</title>
        <authorList>
            <person name="Asahina A.Y."/>
            <person name="Hadfield M.G."/>
        </authorList>
    </citation>
    <scope>NUCLEOTIDE SEQUENCE [LARGE SCALE GENOMIC DNA]</scope>
    <source>
        <strain evidence="8 9">HI1</strain>
    </source>
</reference>
<organism evidence="8 9">
    <name type="scientific">Pseudoalteromonas luteoviolacea</name>
    <dbReference type="NCBI Taxonomy" id="43657"/>
    <lineage>
        <taxon>Bacteria</taxon>
        <taxon>Pseudomonadati</taxon>
        <taxon>Pseudomonadota</taxon>
        <taxon>Gammaproteobacteria</taxon>
        <taxon>Alteromonadales</taxon>
        <taxon>Pseudoalteromonadaceae</taxon>
        <taxon>Pseudoalteromonas</taxon>
    </lineage>
</organism>
<dbReference type="SMART" id="SM00283">
    <property type="entry name" value="MA"/>
    <property type="match status" value="1"/>
</dbReference>
<dbReference type="GO" id="GO:0016020">
    <property type="term" value="C:membrane"/>
    <property type="evidence" value="ECO:0007669"/>
    <property type="project" value="UniProtKB-SubCell"/>
</dbReference>
<dbReference type="PROSITE" id="PS50885">
    <property type="entry name" value="HAMP"/>
    <property type="match status" value="1"/>
</dbReference>
<proteinExistence type="inferred from homology"/>
<dbReference type="InterPro" id="IPR004089">
    <property type="entry name" value="MCPsignal_dom"/>
</dbReference>
<dbReference type="OrthoDB" id="2489132at2"/>
<evidence type="ECO:0000256" key="1">
    <source>
        <dbReference type="ARBA" id="ARBA00004370"/>
    </source>
</evidence>
<keyword evidence="5" id="KW-1133">Transmembrane helix</keyword>
<dbReference type="PROSITE" id="PS50111">
    <property type="entry name" value="CHEMOTAXIS_TRANSDUC_2"/>
    <property type="match status" value="1"/>
</dbReference>
<dbReference type="EMBL" id="JWIC01000007">
    <property type="protein sequence ID" value="KID55892.1"/>
    <property type="molecule type" value="Genomic_DNA"/>
</dbReference>
<dbReference type="Gene3D" id="1.10.287.950">
    <property type="entry name" value="Methyl-accepting chemotaxis protein"/>
    <property type="match status" value="1"/>
</dbReference>
<dbReference type="GO" id="GO:0006935">
    <property type="term" value="P:chemotaxis"/>
    <property type="evidence" value="ECO:0007669"/>
    <property type="project" value="UniProtKB-ARBA"/>
</dbReference>
<dbReference type="Pfam" id="PF00015">
    <property type="entry name" value="MCPsignal"/>
    <property type="match status" value="1"/>
</dbReference>
<dbReference type="InterPro" id="IPR013587">
    <property type="entry name" value="Nitrate/nitrite_sensing"/>
</dbReference>
<evidence type="ECO:0000313" key="9">
    <source>
        <dbReference type="Proteomes" id="UP000031327"/>
    </source>
</evidence>
<dbReference type="SUPFAM" id="SSF58104">
    <property type="entry name" value="Methyl-accepting chemotaxis protein (MCP) signaling domain"/>
    <property type="match status" value="1"/>
</dbReference>
<feature type="domain" description="HAMP" evidence="7">
    <location>
        <begin position="331"/>
        <end position="384"/>
    </location>
</feature>
<keyword evidence="5" id="KW-0812">Transmembrane</keyword>
<accession>A0A0C1QLE6</accession>
<evidence type="ECO:0000256" key="2">
    <source>
        <dbReference type="ARBA" id="ARBA00023224"/>
    </source>
</evidence>
<dbReference type="PANTHER" id="PTHR32089:SF112">
    <property type="entry name" value="LYSOZYME-LIKE PROTEIN-RELATED"/>
    <property type="match status" value="1"/>
</dbReference>
<name>A0A0C1QLE6_9GAMM</name>
<evidence type="ECO:0000259" key="7">
    <source>
        <dbReference type="PROSITE" id="PS50885"/>
    </source>
</evidence>
<dbReference type="InterPro" id="IPR003660">
    <property type="entry name" value="HAMP_dom"/>
</dbReference>
<evidence type="ECO:0000259" key="6">
    <source>
        <dbReference type="PROSITE" id="PS50111"/>
    </source>
</evidence>
<evidence type="ECO:0000313" key="8">
    <source>
        <dbReference type="EMBL" id="KID55892.1"/>
    </source>
</evidence>
<protein>
    <submittedName>
        <fullName evidence="8">Chemotaxis protein</fullName>
    </submittedName>
</protein>
<dbReference type="RefSeq" id="WP_039610464.1">
    <property type="nucleotide sequence ID" value="NZ_JWIC01000007.1"/>
</dbReference>
<evidence type="ECO:0000256" key="5">
    <source>
        <dbReference type="SAM" id="Phobius"/>
    </source>
</evidence>
<feature type="domain" description="Methyl-accepting transducer" evidence="6">
    <location>
        <begin position="389"/>
        <end position="625"/>
    </location>
</feature>
<evidence type="ECO:0000256" key="4">
    <source>
        <dbReference type="PROSITE-ProRule" id="PRU00284"/>
    </source>
</evidence>
<feature type="transmembrane region" description="Helical" evidence="5">
    <location>
        <begin position="12"/>
        <end position="36"/>
    </location>
</feature>
<dbReference type="GO" id="GO:0007165">
    <property type="term" value="P:signal transduction"/>
    <property type="evidence" value="ECO:0007669"/>
    <property type="project" value="UniProtKB-KW"/>
</dbReference>
<comment type="subcellular location">
    <subcellularLocation>
        <location evidence="1">Membrane</location>
    </subcellularLocation>
</comment>
<comment type="caution">
    <text evidence="8">The sequence shown here is derived from an EMBL/GenBank/DDBJ whole genome shotgun (WGS) entry which is preliminary data.</text>
</comment>
<comment type="similarity">
    <text evidence="3">Belongs to the methyl-accepting chemotaxis (MCP) protein family.</text>
</comment>
<keyword evidence="2 4" id="KW-0807">Transducer</keyword>
<dbReference type="CDD" id="cd11386">
    <property type="entry name" value="MCP_signal"/>
    <property type="match status" value="1"/>
</dbReference>
<dbReference type="Pfam" id="PF08376">
    <property type="entry name" value="NIT"/>
    <property type="match status" value="1"/>
</dbReference>